<evidence type="ECO:0000256" key="1">
    <source>
        <dbReference type="ARBA" id="ARBA00022490"/>
    </source>
</evidence>
<keyword evidence="7" id="KW-1185">Reference proteome</keyword>
<name>X5H2W5_9RICK</name>
<dbReference type="GO" id="GO:0000967">
    <property type="term" value="P:rRNA 5'-end processing"/>
    <property type="evidence" value="ECO:0007669"/>
    <property type="project" value="TreeGrafter"/>
</dbReference>
<proteinExistence type="predicted"/>
<keyword evidence="3" id="KW-0540">Nuclease</keyword>
<dbReference type="GO" id="GO:0004518">
    <property type="term" value="F:nuclease activity"/>
    <property type="evidence" value="ECO:0007669"/>
    <property type="project" value="UniProtKB-KW"/>
</dbReference>
<dbReference type="PANTHER" id="PTHR33317">
    <property type="entry name" value="POLYNUCLEOTIDYL TRANSFERASE, RIBONUCLEASE H-LIKE SUPERFAMILY PROTEIN"/>
    <property type="match status" value="1"/>
</dbReference>
<dbReference type="OrthoDB" id="9796140at2"/>
<dbReference type="GO" id="GO:0005829">
    <property type="term" value="C:cytosol"/>
    <property type="evidence" value="ECO:0007669"/>
    <property type="project" value="TreeGrafter"/>
</dbReference>
<dbReference type="KEGG" id="nhm:NHE_0011"/>
<dbReference type="InterPro" id="IPR005227">
    <property type="entry name" value="YqgF"/>
</dbReference>
<dbReference type="AlphaFoldDB" id="X5H2W5"/>
<keyword evidence="1" id="KW-0963">Cytoplasm</keyword>
<organism evidence="6 7">
    <name type="scientific">Neorickettsia helminthoeca str. Oregon</name>
    <dbReference type="NCBI Taxonomy" id="1286528"/>
    <lineage>
        <taxon>Bacteria</taxon>
        <taxon>Pseudomonadati</taxon>
        <taxon>Pseudomonadota</taxon>
        <taxon>Alphaproteobacteria</taxon>
        <taxon>Rickettsiales</taxon>
        <taxon>Anaplasmataceae</taxon>
        <taxon>Neorickettsia</taxon>
    </lineage>
</organism>
<evidence type="ECO:0000313" key="6">
    <source>
        <dbReference type="EMBL" id="AHX10988.1"/>
    </source>
</evidence>
<dbReference type="Proteomes" id="UP000023755">
    <property type="component" value="Chromosome"/>
</dbReference>
<accession>X5H2W5</accession>
<dbReference type="GO" id="GO:0016787">
    <property type="term" value="F:hydrolase activity"/>
    <property type="evidence" value="ECO:0007669"/>
    <property type="project" value="UniProtKB-KW"/>
</dbReference>
<dbReference type="InterPro" id="IPR037027">
    <property type="entry name" value="YqgF/RNaseH-like_dom_sf"/>
</dbReference>
<evidence type="ECO:0000256" key="3">
    <source>
        <dbReference type="ARBA" id="ARBA00022722"/>
    </source>
</evidence>
<dbReference type="InterPro" id="IPR012337">
    <property type="entry name" value="RNaseH-like_sf"/>
</dbReference>
<dbReference type="SUPFAM" id="SSF53098">
    <property type="entry name" value="Ribonuclease H-like"/>
    <property type="match status" value="1"/>
</dbReference>
<keyword evidence="4" id="KW-0378">Hydrolase</keyword>
<dbReference type="EMBL" id="CP007481">
    <property type="protein sequence ID" value="AHX10988.1"/>
    <property type="molecule type" value="Genomic_DNA"/>
</dbReference>
<dbReference type="SMART" id="SM00732">
    <property type="entry name" value="YqgFc"/>
    <property type="match status" value="1"/>
</dbReference>
<protein>
    <recommendedName>
        <fullName evidence="5">YqgF/RNase H-like domain-containing protein</fullName>
    </recommendedName>
</protein>
<evidence type="ECO:0000256" key="4">
    <source>
        <dbReference type="ARBA" id="ARBA00022801"/>
    </source>
</evidence>
<dbReference type="Gene3D" id="3.30.420.140">
    <property type="entry name" value="YqgF/RNase H-like domain"/>
    <property type="match status" value="1"/>
</dbReference>
<dbReference type="RefSeq" id="WP_038558652.1">
    <property type="nucleotide sequence ID" value="NZ_CP007481.1"/>
</dbReference>
<sequence>MITFNLLEFLAAIEKGKGIIAVDLGRKSIGVAVSDPQLKYVQDYFQFDSRGRSCDAWYIQKIKQDYSGIVVGTPFSHTRNNGWLSFIDKFSAKLSDTTGKPILMQDESLSTIKALNIIGKTSRNRQRKWKDKLSAYCILEETLCTIMNCWCCDKIPS</sequence>
<reference evidence="6 7" key="1">
    <citation type="submission" date="2014-03" db="EMBL/GenBank/DDBJ databases">
        <title>Sequencing and Comparison of Genomes and Transcriptome Profiles of Human Ehrlichiosis Agents.</title>
        <authorList>
            <person name="Lin M."/>
            <person name="Daugherty S.C."/>
            <person name="Nagaraj S."/>
            <person name="Cheng Z."/>
            <person name="Xiong Q."/>
            <person name="Lin F.-Y."/>
            <person name="Sengamalay N."/>
            <person name="Ott S."/>
            <person name="Godinez A."/>
            <person name="Tallon L.J."/>
            <person name="Sadzewicz L."/>
            <person name="Fraser C.M."/>
            <person name="Dunning Hotopp J.C."/>
            <person name="Rikihisa Y."/>
        </authorList>
    </citation>
    <scope>NUCLEOTIDE SEQUENCE [LARGE SCALE GENOMIC DNA]</scope>
    <source>
        <strain evidence="6 7">Oregon</strain>
    </source>
</reference>
<dbReference type="HOGENOM" id="CLU_1658919_0_0_5"/>
<evidence type="ECO:0000256" key="2">
    <source>
        <dbReference type="ARBA" id="ARBA00022517"/>
    </source>
</evidence>
<dbReference type="STRING" id="1286528.NHE_0011"/>
<evidence type="ECO:0000313" key="7">
    <source>
        <dbReference type="Proteomes" id="UP000023755"/>
    </source>
</evidence>
<dbReference type="InterPro" id="IPR006641">
    <property type="entry name" value="YqgF/RNaseH-like_dom"/>
</dbReference>
<feature type="domain" description="YqgF/RNase H-like" evidence="5">
    <location>
        <begin position="17"/>
        <end position="114"/>
    </location>
</feature>
<evidence type="ECO:0000259" key="5">
    <source>
        <dbReference type="SMART" id="SM00732"/>
    </source>
</evidence>
<dbReference type="PANTHER" id="PTHR33317:SF4">
    <property type="entry name" value="POLYNUCLEOTIDYL TRANSFERASE, RIBONUCLEASE H-LIKE SUPERFAMILY PROTEIN"/>
    <property type="match status" value="1"/>
</dbReference>
<keyword evidence="2" id="KW-0690">Ribosome biogenesis</keyword>
<gene>
    <name evidence="6" type="ORF">NHE_0011</name>
</gene>
<dbReference type="Pfam" id="PF03652">
    <property type="entry name" value="RuvX"/>
    <property type="match status" value="1"/>
</dbReference>